<dbReference type="PANTHER" id="PTHR44846">
    <property type="entry name" value="MANNOSYL-D-GLYCERATE TRANSPORT/METABOLISM SYSTEM REPRESSOR MNGR-RELATED"/>
    <property type="match status" value="1"/>
</dbReference>
<reference evidence="5 6" key="1">
    <citation type="submission" date="2020-01" db="EMBL/GenBank/DDBJ databases">
        <authorList>
            <person name="Liu G."/>
            <person name="Liu B."/>
        </authorList>
    </citation>
    <scope>NUCLEOTIDE SEQUENCE [LARGE SCALE GENOMIC DNA]</scope>
    <source>
        <strain evidence="5 6">FJAT-51161</strain>
    </source>
</reference>
<organism evidence="5 6">
    <name type="scientific">Lysinibacillus agricola</name>
    <dbReference type="NCBI Taxonomy" id="2590012"/>
    <lineage>
        <taxon>Bacteria</taxon>
        <taxon>Bacillati</taxon>
        <taxon>Bacillota</taxon>
        <taxon>Bacilli</taxon>
        <taxon>Bacillales</taxon>
        <taxon>Bacillaceae</taxon>
        <taxon>Lysinibacillus</taxon>
    </lineage>
</organism>
<dbReference type="SMART" id="SM00866">
    <property type="entry name" value="UTRA"/>
    <property type="match status" value="1"/>
</dbReference>
<dbReference type="SUPFAM" id="SSF64288">
    <property type="entry name" value="Chorismate lyase-like"/>
    <property type="match status" value="1"/>
</dbReference>
<dbReference type="PANTHER" id="PTHR44846:SF1">
    <property type="entry name" value="MANNOSYL-D-GLYCERATE TRANSPORT_METABOLISM SYSTEM REPRESSOR MNGR-RELATED"/>
    <property type="match status" value="1"/>
</dbReference>
<dbReference type="InterPro" id="IPR000524">
    <property type="entry name" value="Tscrpt_reg_HTH_GntR"/>
</dbReference>
<dbReference type="PROSITE" id="PS50949">
    <property type="entry name" value="HTH_GNTR"/>
    <property type="match status" value="1"/>
</dbReference>
<proteinExistence type="predicted"/>
<dbReference type="Gene3D" id="1.10.10.10">
    <property type="entry name" value="Winged helix-like DNA-binding domain superfamily/Winged helix DNA-binding domain"/>
    <property type="match status" value="1"/>
</dbReference>
<dbReference type="Pfam" id="PF07702">
    <property type="entry name" value="UTRA"/>
    <property type="match status" value="1"/>
</dbReference>
<evidence type="ECO:0000256" key="1">
    <source>
        <dbReference type="ARBA" id="ARBA00023015"/>
    </source>
</evidence>
<dbReference type="InterPro" id="IPR036390">
    <property type="entry name" value="WH_DNA-bd_sf"/>
</dbReference>
<dbReference type="InterPro" id="IPR011663">
    <property type="entry name" value="UTRA"/>
</dbReference>
<evidence type="ECO:0000256" key="2">
    <source>
        <dbReference type="ARBA" id="ARBA00023125"/>
    </source>
</evidence>
<keyword evidence="3" id="KW-0804">Transcription</keyword>
<name>A0ABX7AWI0_9BACI</name>
<evidence type="ECO:0000256" key="3">
    <source>
        <dbReference type="ARBA" id="ARBA00023163"/>
    </source>
</evidence>
<evidence type="ECO:0000259" key="4">
    <source>
        <dbReference type="PROSITE" id="PS50949"/>
    </source>
</evidence>
<gene>
    <name evidence="5" type="ORF">FJQ98_10035</name>
</gene>
<dbReference type="Pfam" id="PF00392">
    <property type="entry name" value="GntR"/>
    <property type="match status" value="1"/>
</dbReference>
<dbReference type="InterPro" id="IPR028978">
    <property type="entry name" value="Chorismate_lyase_/UTRA_dom_sf"/>
</dbReference>
<evidence type="ECO:0000313" key="6">
    <source>
        <dbReference type="Proteomes" id="UP000596049"/>
    </source>
</evidence>
<evidence type="ECO:0000313" key="5">
    <source>
        <dbReference type="EMBL" id="QQP14318.1"/>
    </source>
</evidence>
<dbReference type="SMART" id="SM00345">
    <property type="entry name" value="HTH_GNTR"/>
    <property type="match status" value="1"/>
</dbReference>
<feature type="domain" description="HTH gntR-type" evidence="4">
    <location>
        <begin position="10"/>
        <end position="77"/>
    </location>
</feature>
<sequence>MKKLNKQSSVPLYIQLKEVLTEYIEKNMTIGEVLPTEKELEKLYGVSRMTVRNAIDELQRSGVVVKQQGRGTFVNNNKMTQDIGTIFSWTEEMGIKQKKSLTLETSIQEVEPSKKLRDSLKLGPDEKVVSIARVRAVENEPVVIMINYLRNKYVPNLEKNGLSSDSLYKDLEEIYNIFLESAEEVITARSATSYEATKLRVPEGTAVLHVRRTSFIKNKVPVEVVDMVVRGDRYEYFVELEGRRKKHIIP</sequence>
<dbReference type="EMBL" id="CP067341">
    <property type="protein sequence ID" value="QQP14318.1"/>
    <property type="molecule type" value="Genomic_DNA"/>
</dbReference>
<keyword evidence="2" id="KW-0238">DNA-binding</keyword>
<dbReference type="InterPro" id="IPR050679">
    <property type="entry name" value="Bact_HTH_transcr_reg"/>
</dbReference>
<keyword evidence="1" id="KW-0805">Transcription regulation</keyword>
<dbReference type="CDD" id="cd07377">
    <property type="entry name" value="WHTH_GntR"/>
    <property type="match status" value="1"/>
</dbReference>
<dbReference type="PRINTS" id="PR00035">
    <property type="entry name" value="HTHGNTR"/>
</dbReference>
<dbReference type="RefSeq" id="WP_053592932.1">
    <property type="nucleotide sequence ID" value="NZ_CP067341.1"/>
</dbReference>
<keyword evidence="6" id="KW-1185">Reference proteome</keyword>
<dbReference type="SUPFAM" id="SSF46785">
    <property type="entry name" value="Winged helix' DNA-binding domain"/>
    <property type="match status" value="1"/>
</dbReference>
<dbReference type="Gene3D" id="3.40.1410.10">
    <property type="entry name" value="Chorismate lyase-like"/>
    <property type="match status" value="1"/>
</dbReference>
<dbReference type="Proteomes" id="UP000596049">
    <property type="component" value="Chromosome"/>
</dbReference>
<accession>A0ABX7AWI0</accession>
<dbReference type="InterPro" id="IPR036388">
    <property type="entry name" value="WH-like_DNA-bd_sf"/>
</dbReference>
<protein>
    <submittedName>
        <fullName evidence="5">GntR family transcriptional regulator</fullName>
    </submittedName>
</protein>